<evidence type="ECO:0000313" key="4">
    <source>
        <dbReference type="EMBL" id="QJR14771.1"/>
    </source>
</evidence>
<dbReference type="InterPro" id="IPR036770">
    <property type="entry name" value="Ankyrin_rpt-contain_sf"/>
</dbReference>
<feature type="repeat" description="ANK" evidence="3">
    <location>
        <begin position="98"/>
        <end position="134"/>
    </location>
</feature>
<organism evidence="4 5">
    <name type="scientific">Usitatibacter palustris</name>
    <dbReference type="NCBI Taxonomy" id="2732487"/>
    <lineage>
        <taxon>Bacteria</taxon>
        <taxon>Pseudomonadati</taxon>
        <taxon>Pseudomonadota</taxon>
        <taxon>Betaproteobacteria</taxon>
        <taxon>Nitrosomonadales</taxon>
        <taxon>Usitatibacteraceae</taxon>
        <taxon>Usitatibacter</taxon>
    </lineage>
</organism>
<dbReference type="PANTHER" id="PTHR24134:SF9">
    <property type="entry name" value="ANKYRIN REPEAT AND SOCS BOX PROTEIN 8"/>
    <property type="match status" value="1"/>
</dbReference>
<dbReference type="AlphaFoldDB" id="A0A6M4H544"/>
<keyword evidence="2 3" id="KW-0040">ANK repeat</keyword>
<dbReference type="PROSITE" id="PS50088">
    <property type="entry name" value="ANK_REPEAT"/>
    <property type="match status" value="2"/>
</dbReference>
<dbReference type="Gene3D" id="1.25.40.20">
    <property type="entry name" value="Ankyrin repeat-containing domain"/>
    <property type="match status" value="2"/>
</dbReference>
<dbReference type="Pfam" id="PF12796">
    <property type="entry name" value="Ank_2"/>
    <property type="match status" value="2"/>
</dbReference>
<feature type="repeat" description="ANK" evidence="3">
    <location>
        <begin position="149"/>
        <end position="181"/>
    </location>
</feature>
<evidence type="ECO:0000313" key="5">
    <source>
        <dbReference type="Proteomes" id="UP000503096"/>
    </source>
</evidence>
<gene>
    <name evidence="4" type="ORF">DSM104440_01581</name>
</gene>
<dbReference type="RefSeq" id="WP_171161494.1">
    <property type="nucleotide sequence ID" value="NZ_CP053073.1"/>
</dbReference>
<dbReference type="SMART" id="SM00248">
    <property type="entry name" value="ANK"/>
    <property type="match status" value="4"/>
</dbReference>
<dbReference type="SUPFAM" id="SSF48403">
    <property type="entry name" value="Ankyrin repeat"/>
    <property type="match status" value="1"/>
</dbReference>
<evidence type="ECO:0000256" key="3">
    <source>
        <dbReference type="PROSITE-ProRule" id="PRU00023"/>
    </source>
</evidence>
<reference evidence="4 5" key="1">
    <citation type="submission" date="2020-04" db="EMBL/GenBank/DDBJ databases">
        <title>Usitatibacter rugosus gen. nov., sp. nov. and Usitatibacter palustris sp. nov., novel members of Usitatibacteraceae fam. nov. within the order Nitrosomonadales isolated from soil.</title>
        <authorList>
            <person name="Huber K.J."/>
            <person name="Neumann-Schaal M."/>
            <person name="Geppert A."/>
            <person name="Luckner M."/>
            <person name="Wanner G."/>
            <person name="Overmann J."/>
        </authorList>
    </citation>
    <scope>NUCLEOTIDE SEQUENCE [LARGE SCALE GENOMIC DNA]</scope>
    <source>
        <strain evidence="4 5">Swamp67</strain>
    </source>
</reference>
<dbReference type="PANTHER" id="PTHR24134">
    <property type="entry name" value="ANKYRIN REPEAT-CONTAINING PROTEIN DDB_G0279043"/>
    <property type="match status" value="1"/>
</dbReference>
<dbReference type="InterPro" id="IPR002110">
    <property type="entry name" value="Ankyrin_rpt"/>
</dbReference>
<proteinExistence type="predicted"/>
<dbReference type="EMBL" id="CP053073">
    <property type="protein sequence ID" value="QJR14771.1"/>
    <property type="molecule type" value="Genomic_DNA"/>
</dbReference>
<protein>
    <submittedName>
        <fullName evidence="4">Uncharacterized protein</fullName>
    </submittedName>
</protein>
<name>A0A6M4H544_9PROT</name>
<dbReference type="Proteomes" id="UP000503096">
    <property type="component" value="Chromosome"/>
</dbReference>
<evidence type="ECO:0000256" key="1">
    <source>
        <dbReference type="ARBA" id="ARBA00022737"/>
    </source>
</evidence>
<dbReference type="InParanoid" id="A0A6M4H544"/>
<dbReference type="PROSITE" id="PS50297">
    <property type="entry name" value="ANK_REP_REGION"/>
    <property type="match status" value="2"/>
</dbReference>
<keyword evidence="1" id="KW-0677">Repeat</keyword>
<keyword evidence="5" id="KW-1185">Reference proteome</keyword>
<accession>A0A6M4H544</accession>
<sequence length="227" mass="24172">MPNPDLPTRIAAGRTDLVCDHLASGGLVGAEVSGAPLLEWCAYYGDVSSLRMLLEKGASLSTLGHDLGLNAAAFHGHWRLAQFLLERGAQANSARPETGETPLHSAMCSDDRTTYDAVVKVLLAAGANPDAATRPGAPTGCFMRDARTRGETPLHRAAAFGTENTIQMLLDVGATVDARDVNGESPLSWASWYRRPVGVLRLLCFGEHRVHPDYAGMRANLVGDPSP</sequence>
<evidence type="ECO:0000256" key="2">
    <source>
        <dbReference type="ARBA" id="ARBA00023043"/>
    </source>
</evidence>
<dbReference type="KEGG" id="upl:DSM104440_01581"/>